<sequence length="108" mass="11626">MDPNIFFSTPHSLLILTRFSGPFTHPTSFTCTPDGHLFSTKLLASPTLDDKAKMQLINLATFLAVGVSLVLGHVVPHVQDNAPPDVAADAMLTLNASFARPSIWPVQS</sequence>
<name>W3WS30_PESFW</name>
<dbReference type="RefSeq" id="XP_007838819.1">
    <property type="nucleotide sequence ID" value="XM_007840628.1"/>
</dbReference>
<organism evidence="1 2">
    <name type="scientific">Pestalotiopsis fici (strain W106-1 / CGMCC3.15140)</name>
    <dbReference type="NCBI Taxonomy" id="1229662"/>
    <lineage>
        <taxon>Eukaryota</taxon>
        <taxon>Fungi</taxon>
        <taxon>Dikarya</taxon>
        <taxon>Ascomycota</taxon>
        <taxon>Pezizomycotina</taxon>
        <taxon>Sordariomycetes</taxon>
        <taxon>Xylariomycetidae</taxon>
        <taxon>Amphisphaeriales</taxon>
        <taxon>Sporocadaceae</taxon>
        <taxon>Pestalotiopsis</taxon>
    </lineage>
</organism>
<keyword evidence="2" id="KW-1185">Reference proteome</keyword>
<evidence type="ECO:0000313" key="1">
    <source>
        <dbReference type="EMBL" id="ETS76660.1"/>
    </source>
</evidence>
<accession>W3WS30</accession>
<dbReference type="AlphaFoldDB" id="W3WS30"/>
<dbReference type="HOGENOM" id="CLU_2197851_0_0_1"/>
<protein>
    <submittedName>
        <fullName evidence="1">Uncharacterized protein</fullName>
    </submittedName>
</protein>
<proteinExistence type="predicted"/>
<gene>
    <name evidence="1" type="ORF">PFICI_12047</name>
</gene>
<dbReference type="InParanoid" id="W3WS30"/>
<evidence type="ECO:0000313" key="2">
    <source>
        <dbReference type="Proteomes" id="UP000030651"/>
    </source>
</evidence>
<dbReference type="GeneID" id="19277060"/>
<dbReference type="Proteomes" id="UP000030651">
    <property type="component" value="Unassembled WGS sequence"/>
</dbReference>
<dbReference type="KEGG" id="pfy:PFICI_12047"/>
<dbReference type="EMBL" id="KI912117">
    <property type="protein sequence ID" value="ETS76660.1"/>
    <property type="molecule type" value="Genomic_DNA"/>
</dbReference>
<reference evidence="2" key="1">
    <citation type="journal article" date="2015" name="BMC Genomics">
        <title>Genomic and transcriptomic analysis of the endophytic fungus Pestalotiopsis fici reveals its lifestyle and high potential for synthesis of natural products.</title>
        <authorList>
            <person name="Wang X."/>
            <person name="Zhang X."/>
            <person name="Liu L."/>
            <person name="Xiang M."/>
            <person name="Wang W."/>
            <person name="Sun X."/>
            <person name="Che Y."/>
            <person name="Guo L."/>
            <person name="Liu G."/>
            <person name="Guo L."/>
            <person name="Wang C."/>
            <person name="Yin W.B."/>
            <person name="Stadler M."/>
            <person name="Zhang X."/>
            <person name="Liu X."/>
        </authorList>
    </citation>
    <scope>NUCLEOTIDE SEQUENCE [LARGE SCALE GENOMIC DNA]</scope>
    <source>
        <strain evidence="2">W106-1 / CGMCC3.15140</strain>
    </source>
</reference>